<dbReference type="GO" id="GO:0005634">
    <property type="term" value="C:nucleus"/>
    <property type="evidence" value="ECO:0007669"/>
    <property type="project" value="TreeGrafter"/>
</dbReference>
<evidence type="ECO:0000256" key="7">
    <source>
        <dbReference type="ARBA" id="ARBA00023180"/>
    </source>
</evidence>
<dbReference type="GO" id="GO:0051787">
    <property type="term" value="F:misfolded protein binding"/>
    <property type="evidence" value="ECO:0007669"/>
    <property type="project" value="TreeGrafter"/>
</dbReference>
<dbReference type="SMART" id="SM00030">
    <property type="entry name" value="CLb"/>
    <property type="match status" value="1"/>
</dbReference>
<evidence type="ECO:0000256" key="2">
    <source>
        <dbReference type="ARBA" id="ARBA00010069"/>
    </source>
</evidence>
<evidence type="ECO:0000259" key="11">
    <source>
        <dbReference type="SMART" id="SM00030"/>
    </source>
</evidence>
<feature type="chain" id="PRO_5035213509" description="Clusterin" evidence="10">
    <location>
        <begin position="21"/>
        <end position="400"/>
    </location>
</feature>
<dbReference type="InterPro" id="IPR016014">
    <property type="entry name" value="Clusterin_N"/>
</dbReference>
<evidence type="ECO:0000256" key="10">
    <source>
        <dbReference type="SAM" id="SignalP"/>
    </source>
</evidence>
<evidence type="ECO:0000256" key="3">
    <source>
        <dbReference type="ARBA" id="ARBA00022525"/>
    </source>
</evidence>
<feature type="signal peptide" evidence="10">
    <location>
        <begin position="1"/>
        <end position="20"/>
    </location>
</feature>
<feature type="domain" description="Clusterin C-terminal" evidence="12">
    <location>
        <begin position="240"/>
        <end position="400"/>
    </location>
</feature>
<evidence type="ECO:0000256" key="5">
    <source>
        <dbReference type="ARBA" id="ARBA00023054"/>
    </source>
</evidence>
<evidence type="ECO:0000256" key="4">
    <source>
        <dbReference type="ARBA" id="ARBA00022729"/>
    </source>
</evidence>
<dbReference type="InterPro" id="IPR000753">
    <property type="entry name" value="Clusterin-like"/>
</dbReference>
<accession>A0A8J6ACC3</accession>
<organism evidence="13 14">
    <name type="scientific">Galemys pyrenaicus</name>
    <name type="common">Iberian desman</name>
    <name type="synonym">Pyrenean desman</name>
    <dbReference type="NCBI Taxonomy" id="202257"/>
    <lineage>
        <taxon>Eukaryota</taxon>
        <taxon>Metazoa</taxon>
        <taxon>Chordata</taxon>
        <taxon>Craniata</taxon>
        <taxon>Vertebrata</taxon>
        <taxon>Euteleostomi</taxon>
        <taxon>Mammalia</taxon>
        <taxon>Eutheria</taxon>
        <taxon>Laurasiatheria</taxon>
        <taxon>Eulipotyphla</taxon>
        <taxon>Talpidae</taxon>
        <taxon>Galemys</taxon>
    </lineage>
</organism>
<feature type="non-terminal residue" evidence="13">
    <location>
        <position position="1"/>
    </location>
</feature>
<dbReference type="SMART" id="SM00035">
    <property type="entry name" value="CLa"/>
    <property type="match status" value="1"/>
</dbReference>
<keyword evidence="14" id="KW-1185">Reference proteome</keyword>
<comment type="subcellular location">
    <subcellularLocation>
        <location evidence="1">Secreted</location>
    </subcellularLocation>
</comment>
<dbReference type="Proteomes" id="UP000700334">
    <property type="component" value="Unassembled WGS sequence"/>
</dbReference>
<dbReference type="PANTHER" id="PTHR10970:SF2">
    <property type="entry name" value="CLUSTERIN-LIKE PROTEIN 1"/>
    <property type="match status" value="1"/>
</dbReference>
<evidence type="ECO:0000256" key="1">
    <source>
        <dbReference type="ARBA" id="ARBA00004613"/>
    </source>
</evidence>
<evidence type="ECO:0000256" key="6">
    <source>
        <dbReference type="ARBA" id="ARBA00023157"/>
    </source>
</evidence>
<keyword evidence="7" id="KW-0325">Glycoprotein</keyword>
<proteinExistence type="inferred from homology"/>
<dbReference type="GO" id="GO:0005615">
    <property type="term" value="C:extracellular space"/>
    <property type="evidence" value="ECO:0007669"/>
    <property type="project" value="TreeGrafter"/>
</dbReference>
<dbReference type="Pfam" id="PF01093">
    <property type="entry name" value="Clusterin"/>
    <property type="match status" value="1"/>
</dbReference>
<dbReference type="AlphaFoldDB" id="A0A8J6ACC3"/>
<keyword evidence="6" id="KW-1015">Disulfide bond</keyword>
<keyword evidence="3" id="KW-0964">Secreted</keyword>
<dbReference type="EMBL" id="JAGFMF010011618">
    <property type="protein sequence ID" value="KAG8518891.1"/>
    <property type="molecule type" value="Genomic_DNA"/>
</dbReference>
<evidence type="ECO:0000259" key="12">
    <source>
        <dbReference type="SMART" id="SM00035"/>
    </source>
</evidence>
<comment type="caution">
    <text evidence="13">The sequence shown here is derived from an EMBL/GenBank/DDBJ whole genome shotgun (WGS) entry which is preliminary data.</text>
</comment>
<comment type="similarity">
    <text evidence="2 8">Belongs to the clusterin family.</text>
</comment>
<feature type="domain" description="Clusterin N-terminal" evidence="11">
    <location>
        <begin position="26"/>
        <end position="239"/>
    </location>
</feature>
<keyword evidence="5 9" id="KW-0175">Coiled coil</keyword>
<evidence type="ECO:0000313" key="14">
    <source>
        <dbReference type="Proteomes" id="UP000700334"/>
    </source>
</evidence>
<gene>
    <name evidence="13" type="ORF">J0S82_015849</name>
</gene>
<evidence type="ECO:0000256" key="9">
    <source>
        <dbReference type="SAM" id="Coils"/>
    </source>
</evidence>
<dbReference type="OrthoDB" id="9894485at2759"/>
<sequence length="400" mass="46952">MKLPLLVFFVYLLWLKGCHCAPTRKDKTAIHGNLREAGKIDVDEEVKVALIGIKQMKIIMERREKEHTNLMKTLKKCKEEKQVQKLKEALKLMSELQEHLKEEESLCQVSLADSWDECKSCLESNCMRFYITCQPTRSSMKYMVDQLFWKMYQFIFSFQEDDEKDLPVSENSSEEDVQLTQIESVFNQLTVDMRILFNKSCNVFKEMQQEFDQAFRLYFMSETDLIEPYFFPALSKESMKKANHVQSWDIPNFFQLFCNFSVSIYQSVSETITEMLHAIEDVSKQDKGNLHSKTLPVQDRELCGELGQNLSECFEFHVRCQKCQDYLQEECPAIPELHIKEDEALKLVNVSNQQYAQILQMTQQHLDDTEYLMQKMREKCGWVAELAKQTLGTEKILNSA</sequence>
<protein>
    <recommendedName>
        <fullName evidence="8">Clusterin</fullName>
    </recommendedName>
</protein>
<evidence type="ECO:0000313" key="13">
    <source>
        <dbReference type="EMBL" id="KAG8518891.1"/>
    </source>
</evidence>
<feature type="coiled-coil region" evidence="9">
    <location>
        <begin position="60"/>
        <end position="106"/>
    </location>
</feature>
<evidence type="ECO:0000256" key="8">
    <source>
        <dbReference type="RuleBase" id="RU000629"/>
    </source>
</evidence>
<keyword evidence="4 10" id="KW-0732">Signal</keyword>
<dbReference type="InterPro" id="IPR016015">
    <property type="entry name" value="Clusterin_C"/>
</dbReference>
<reference evidence="13" key="1">
    <citation type="journal article" date="2021" name="Evol. Appl.">
        <title>The genome of the Pyrenean desman and the effects of bottlenecks and inbreeding on the genomic landscape of an endangered species.</title>
        <authorList>
            <person name="Escoda L."/>
            <person name="Castresana J."/>
        </authorList>
    </citation>
    <scope>NUCLEOTIDE SEQUENCE</scope>
    <source>
        <strain evidence="13">IBE-C5619</strain>
    </source>
</reference>
<dbReference type="PANTHER" id="PTHR10970">
    <property type="entry name" value="CLUSTERIN"/>
    <property type="match status" value="1"/>
</dbReference>
<name>A0A8J6ACC3_GALPY</name>